<evidence type="ECO:0000313" key="1">
    <source>
        <dbReference type="EMBL" id="KAG2550679.1"/>
    </source>
</evidence>
<comment type="caution">
    <text evidence="1">The sequence shown here is derived from an EMBL/GenBank/DDBJ whole genome shotgun (WGS) entry which is preliminary data.</text>
</comment>
<evidence type="ECO:0000313" key="2">
    <source>
        <dbReference type="Proteomes" id="UP000823388"/>
    </source>
</evidence>
<organism evidence="1 2">
    <name type="scientific">Panicum virgatum</name>
    <name type="common">Blackwell switchgrass</name>
    <dbReference type="NCBI Taxonomy" id="38727"/>
    <lineage>
        <taxon>Eukaryota</taxon>
        <taxon>Viridiplantae</taxon>
        <taxon>Streptophyta</taxon>
        <taxon>Embryophyta</taxon>
        <taxon>Tracheophyta</taxon>
        <taxon>Spermatophyta</taxon>
        <taxon>Magnoliopsida</taxon>
        <taxon>Liliopsida</taxon>
        <taxon>Poales</taxon>
        <taxon>Poaceae</taxon>
        <taxon>PACMAD clade</taxon>
        <taxon>Panicoideae</taxon>
        <taxon>Panicodae</taxon>
        <taxon>Paniceae</taxon>
        <taxon>Panicinae</taxon>
        <taxon>Panicum</taxon>
        <taxon>Panicum sect. Hiantes</taxon>
    </lineage>
</organism>
<protein>
    <submittedName>
        <fullName evidence="1">Uncharacterized protein</fullName>
    </submittedName>
</protein>
<dbReference type="EMBL" id="CM029053">
    <property type="protein sequence ID" value="KAG2550679.1"/>
    <property type="molecule type" value="Genomic_DNA"/>
</dbReference>
<accession>A0A8T0NR03</accession>
<proteinExistence type="predicted"/>
<keyword evidence="2" id="KW-1185">Reference proteome</keyword>
<dbReference type="Proteomes" id="UP000823388">
    <property type="component" value="Chromosome 9K"/>
</dbReference>
<sequence length="45" mass="5144">MLHIPNCNPPRPEKCNDDIPAHCQSELQDTWFALDSPMIHDKDGI</sequence>
<reference evidence="1" key="1">
    <citation type="submission" date="2020-05" db="EMBL/GenBank/DDBJ databases">
        <title>WGS assembly of Panicum virgatum.</title>
        <authorList>
            <person name="Lovell J.T."/>
            <person name="Jenkins J."/>
            <person name="Shu S."/>
            <person name="Juenger T.E."/>
            <person name="Schmutz J."/>
        </authorList>
    </citation>
    <scope>NUCLEOTIDE SEQUENCE</scope>
    <source>
        <strain evidence="1">AP13</strain>
    </source>
</reference>
<name>A0A8T0NR03_PANVG</name>
<gene>
    <name evidence="1" type="ORF">PVAP13_9KG043114</name>
</gene>
<dbReference type="AlphaFoldDB" id="A0A8T0NR03"/>